<dbReference type="OrthoDB" id="9794178at2"/>
<name>A0Y8F6_9GAMM</name>
<gene>
    <name evidence="4" type="ORF">GP2143_14181</name>
</gene>
<proteinExistence type="predicted"/>
<reference evidence="4 5" key="1">
    <citation type="journal article" date="2010" name="J. Bacteriol.">
        <title>Genome sequence of the oligotrophic marine Gammaproteobacterium HTCC2143, isolated from the Oregon Coast.</title>
        <authorList>
            <person name="Oh H.M."/>
            <person name="Kang I."/>
            <person name="Ferriera S."/>
            <person name="Giovannoni S.J."/>
            <person name="Cho J.C."/>
        </authorList>
    </citation>
    <scope>NUCLEOTIDE SEQUENCE [LARGE SCALE GENOMIC DNA]</scope>
    <source>
        <strain evidence="4 5">HTCC2143</strain>
    </source>
</reference>
<evidence type="ECO:0000313" key="5">
    <source>
        <dbReference type="Proteomes" id="UP000004931"/>
    </source>
</evidence>
<dbReference type="PANTHER" id="PTHR35303">
    <property type="entry name" value="OS02G0197800 PROTEIN"/>
    <property type="match status" value="1"/>
</dbReference>
<organism evidence="4 5">
    <name type="scientific">marine gamma proteobacterium HTCC2143</name>
    <dbReference type="NCBI Taxonomy" id="247633"/>
    <lineage>
        <taxon>Bacteria</taxon>
        <taxon>Pseudomonadati</taxon>
        <taxon>Pseudomonadota</taxon>
        <taxon>Gammaproteobacteria</taxon>
        <taxon>Cellvibrionales</taxon>
        <taxon>Spongiibacteraceae</taxon>
        <taxon>BD1-7 clade</taxon>
    </lineage>
</organism>
<evidence type="ECO:0000259" key="3">
    <source>
        <dbReference type="Pfam" id="PF06155"/>
    </source>
</evidence>
<evidence type="ECO:0000256" key="1">
    <source>
        <dbReference type="ARBA" id="ARBA00022723"/>
    </source>
</evidence>
<dbReference type="GO" id="GO:0046872">
    <property type="term" value="F:metal ion binding"/>
    <property type="evidence" value="ECO:0007669"/>
    <property type="project" value="UniProtKB-KW"/>
</dbReference>
<dbReference type="InterPro" id="IPR010376">
    <property type="entry name" value="GBBH-like_N"/>
</dbReference>
<evidence type="ECO:0000313" key="4">
    <source>
        <dbReference type="EMBL" id="EAW32410.1"/>
    </source>
</evidence>
<dbReference type="STRING" id="247633.GP2143_14181"/>
<comment type="caution">
    <text evidence="4">The sequence shown here is derived from an EMBL/GenBank/DDBJ whole genome shotgun (WGS) entry which is preliminary data.</text>
</comment>
<dbReference type="InterPro" id="IPR038492">
    <property type="entry name" value="GBBH-like_N_sf"/>
</dbReference>
<keyword evidence="5" id="KW-1185">Reference proteome</keyword>
<evidence type="ECO:0000256" key="2">
    <source>
        <dbReference type="ARBA" id="ARBA00023004"/>
    </source>
</evidence>
<sequence>MNSIMNNQQPTPVEVQLKKFTSSLDITWADGELSKIAGGNLRRHCACSGCRSRKMIGTELITDSGRIKKINLMGSTGLQIIFADGHDRGVFPWAYLHAIANGAALDYLDQ</sequence>
<protein>
    <recommendedName>
        <fullName evidence="3">Gamma-butyrobetaine hydroxylase-like N-terminal domain-containing protein</fullName>
    </recommendedName>
</protein>
<accession>A0Y8F6</accession>
<dbReference type="EMBL" id="AAVT01000001">
    <property type="protein sequence ID" value="EAW32410.1"/>
    <property type="molecule type" value="Genomic_DNA"/>
</dbReference>
<feature type="domain" description="Gamma-butyrobetaine hydroxylase-like N-terminal" evidence="3">
    <location>
        <begin position="16"/>
        <end position="97"/>
    </location>
</feature>
<dbReference type="Gene3D" id="3.30.2020.30">
    <property type="match status" value="1"/>
</dbReference>
<keyword evidence="1" id="KW-0479">Metal-binding</keyword>
<dbReference type="Proteomes" id="UP000004931">
    <property type="component" value="Unassembled WGS sequence"/>
</dbReference>
<dbReference type="Pfam" id="PF06155">
    <property type="entry name" value="GBBH-like_N"/>
    <property type="match status" value="1"/>
</dbReference>
<keyword evidence="2" id="KW-0408">Iron</keyword>
<dbReference type="AlphaFoldDB" id="A0Y8F6"/>
<dbReference type="eggNOG" id="COG3536">
    <property type="taxonomic scope" value="Bacteria"/>
</dbReference>